<evidence type="ECO:0000256" key="1">
    <source>
        <dbReference type="SAM" id="SignalP"/>
    </source>
</evidence>
<keyword evidence="1" id="KW-0732">Signal</keyword>
<dbReference type="PROSITE" id="PS50041">
    <property type="entry name" value="C_TYPE_LECTIN_2"/>
    <property type="match status" value="1"/>
</dbReference>
<accession>A0A8J2PJK9</accession>
<evidence type="ECO:0000313" key="4">
    <source>
        <dbReference type="Proteomes" id="UP000708208"/>
    </source>
</evidence>
<sequence>MNVIFIYLFASFWISRAENHISSPEHRKVYPVYALYFSKSKWSITPKRATWRVAQEYCKQRNGKLTHFSSERELKDVLLFIKTSGIHSSKKFWVGIHYLTRKAYWGIYTGEAAPFVKWSPEEPKLVESGERRECIMLWNPAKIRTEENQWNFTMSSENCEEKHFSICMTTC</sequence>
<keyword evidence="4" id="KW-1185">Reference proteome</keyword>
<evidence type="ECO:0000259" key="2">
    <source>
        <dbReference type="PROSITE" id="PS50041"/>
    </source>
</evidence>
<name>A0A8J2PJK9_9HEXA</name>
<proteinExistence type="predicted"/>
<feature type="chain" id="PRO_5035301328" description="C-type lectin domain-containing protein" evidence="1">
    <location>
        <begin position="18"/>
        <end position="171"/>
    </location>
</feature>
<protein>
    <recommendedName>
        <fullName evidence="2">C-type lectin domain-containing protein</fullName>
    </recommendedName>
</protein>
<organism evidence="3 4">
    <name type="scientific">Allacma fusca</name>
    <dbReference type="NCBI Taxonomy" id="39272"/>
    <lineage>
        <taxon>Eukaryota</taxon>
        <taxon>Metazoa</taxon>
        <taxon>Ecdysozoa</taxon>
        <taxon>Arthropoda</taxon>
        <taxon>Hexapoda</taxon>
        <taxon>Collembola</taxon>
        <taxon>Symphypleona</taxon>
        <taxon>Sminthuridae</taxon>
        <taxon>Allacma</taxon>
    </lineage>
</organism>
<dbReference type="CDD" id="cd00037">
    <property type="entry name" value="CLECT"/>
    <property type="match status" value="1"/>
</dbReference>
<dbReference type="SMART" id="SM00034">
    <property type="entry name" value="CLECT"/>
    <property type="match status" value="1"/>
</dbReference>
<evidence type="ECO:0000313" key="3">
    <source>
        <dbReference type="EMBL" id="CAG7832963.1"/>
    </source>
</evidence>
<gene>
    <name evidence="3" type="ORF">AFUS01_LOCUS42616</name>
</gene>
<reference evidence="3" key="1">
    <citation type="submission" date="2021-06" db="EMBL/GenBank/DDBJ databases">
        <authorList>
            <person name="Hodson N. C."/>
            <person name="Mongue J. A."/>
            <person name="Jaron S. K."/>
        </authorList>
    </citation>
    <scope>NUCLEOTIDE SEQUENCE</scope>
</reference>
<dbReference type="Proteomes" id="UP000708208">
    <property type="component" value="Unassembled WGS sequence"/>
</dbReference>
<comment type="caution">
    <text evidence="3">The sequence shown here is derived from an EMBL/GenBank/DDBJ whole genome shotgun (WGS) entry which is preliminary data.</text>
</comment>
<dbReference type="EMBL" id="CAJVCH010567815">
    <property type="protein sequence ID" value="CAG7832963.1"/>
    <property type="molecule type" value="Genomic_DNA"/>
</dbReference>
<dbReference type="Pfam" id="PF00059">
    <property type="entry name" value="Lectin_C"/>
    <property type="match status" value="1"/>
</dbReference>
<dbReference type="AlphaFoldDB" id="A0A8J2PJK9"/>
<feature type="domain" description="C-type lectin" evidence="2">
    <location>
        <begin position="30"/>
        <end position="168"/>
    </location>
</feature>
<dbReference type="OrthoDB" id="6430060at2759"/>
<feature type="signal peptide" evidence="1">
    <location>
        <begin position="1"/>
        <end position="17"/>
    </location>
</feature>
<dbReference type="InterPro" id="IPR001304">
    <property type="entry name" value="C-type_lectin-like"/>
</dbReference>